<proteinExistence type="predicted"/>
<evidence type="ECO:0000313" key="3">
    <source>
        <dbReference type="Proteomes" id="UP000249526"/>
    </source>
</evidence>
<dbReference type="EMBL" id="KZ825072">
    <property type="protein sequence ID" value="RAH54338.1"/>
    <property type="molecule type" value="Genomic_DNA"/>
</dbReference>
<dbReference type="InterPro" id="IPR016161">
    <property type="entry name" value="Ald_DH/histidinol_DH"/>
</dbReference>
<dbReference type="GO" id="GO:0016620">
    <property type="term" value="F:oxidoreductase activity, acting on the aldehyde or oxo group of donors, NAD or NADP as acceptor"/>
    <property type="evidence" value="ECO:0007669"/>
    <property type="project" value="InterPro"/>
</dbReference>
<sequence>MIISHEQTFGPVVIITAFQTIEQAIEKASNSIHGLRCSIFLQNTEGAHGLARKLRSETV</sequence>
<dbReference type="AlphaFoldDB" id="A0A8G1VL45"/>
<feature type="domain" description="Aldehyde dehydrogenase" evidence="1">
    <location>
        <begin position="1"/>
        <end position="56"/>
    </location>
</feature>
<dbReference type="Gene3D" id="3.40.309.10">
    <property type="entry name" value="Aldehyde Dehydrogenase, Chain A, domain 2"/>
    <property type="match status" value="1"/>
</dbReference>
<keyword evidence="3" id="KW-1185">Reference proteome</keyword>
<dbReference type="SUPFAM" id="SSF53720">
    <property type="entry name" value="ALDH-like"/>
    <property type="match status" value="1"/>
</dbReference>
<dbReference type="RefSeq" id="XP_025512260.1">
    <property type="nucleotide sequence ID" value="XM_025660787.1"/>
</dbReference>
<evidence type="ECO:0000259" key="1">
    <source>
        <dbReference type="Pfam" id="PF00171"/>
    </source>
</evidence>
<dbReference type="Proteomes" id="UP000249526">
    <property type="component" value="Unassembled WGS sequence"/>
</dbReference>
<gene>
    <name evidence="2" type="ORF">BO85DRAFT_452296</name>
</gene>
<dbReference type="InterPro" id="IPR015590">
    <property type="entry name" value="Aldehyde_DH_dom"/>
</dbReference>
<accession>A0A8G1VL45</accession>
<dbReference type="GeneID" id="37164189"/>
<evidence type="ECO:0000313" key="2">
    <source>
        <dbReference type="EMBL" id="RAH54338.1"/>
    </source>
</evidence>
<name>A0A8G1VL45_9EURO</name>
<dbReference type="InterPro" id="IPR016163">
    <property type="entry name" value="Ald_DH_C"/>
</dbReference>
<dbReference type="Pfam" id="PF00171">
    <property type="entry name" value="Aldedh"/>
    <property type="match status" value="1"/>
</dbReference>
<reference evidence="2 3" key="1">
    <citation type="submission" date="2018-02" db="EMBL/GenBank/DDBJ databases">
        <title>The genomes of Aspergillus section Nigri reveals drivers in fungal speciation.</title>
        <authorList>
            <consortium name="DOE Joint Genome Institute"/>
            <person name="Vesth T.C."/>
            <person name="Nybo J."/>
            <person name="Theobald S."/>
            <person name="Brandl J."/>
            <person name="Frisvad J.C."/>
            <person name="Nielsen K.F."/>
            <person name="Lyhne E.K."/>
            <person name="Kogle M.E."/>
            <person name="Kuo A."/>
            <person name="Riley R."/>
            <person name="Clum A."/>
            <person name="Nolan M."/>
            <person name="Lipzen A."/>
            <person name="Salamov A."/>
            <person name="Henrissat B."/>
            <person name="Wiebenga A."/>
            <person name="De vries R.P."/>
            <person name="Grigoriev I.V."/>
            <person name="Mortensen U.H."/>
            <person name="Andersen M.R."/>
            <person name="Baker S.E."/>
        </authorList>
    </citation>
    <scope>NUCLEOTIDE SEQUENCE [LARGE SCALE GENOMIC DNA]</scope>
    <source>
        <strain evidence="2 3">CBS 112811</strain>
    </source>
</reference>
<organism evidence="2 3">
    <name type="scientific">Aspergillus piperis CBS 112811</name>
    <dbReference type="NCBI Taxonomy" id="1448313"/>
    <lineage>
        <taxon>Eukaryota</taxon>
        <taxon>Fungi</taxon>
        <taxon>Dikarya</taxon>
        <taxon>Ascomycota</taxon>
        <taxon>Pezizomycotina</taxon>
        <taxon>Eurotiomycetes</taxon>
        <taxon>Eurotiomycetidae</taxon>
        <taxon>Eurotiales</taxon>
        <taxon>Aspergillaceae</taxon>
        <taxon>Aspergillus</taxon>
        <taxon>Aspergillus subgen. Circumdati</taxon>
    </lineage>
</organism>
<protein>
    <recommendedName>
        <fullName evidence="1">Aldehyde dehydrogenase domain-containing protein</fullName>
    </recommendedName>
</protein>